<keyword evidence="4" id="KW-1185">Reference proteome</keyword>
<dbReference type="GeneID" id="28721902"/>
<organism evidence="3 4">
    <name type="scientific">Eremothecium sinecaudum</name>
    <dbReference type="NCBI Taxonomy" id="45286"/>
    <lineage>
        <taxon>Eukaryota</taxon>
        <taxon>Fungi</taxon>
        <taxon>Dikarya</taxon>
        <taxon>Ascomycota</taxon>
        <taxon>Saccharomycotina</taxon>
        <taxon>Saccharomycetes</taxon>
        <taxon>Saccharomycetales</taxon>
        <taxon>Saccharomycetaceae</taxon>
        <taxon>Eremothecium</taxon>
    </lineage>
</organism>
<dbReference type="InterPro" id="IPR039602">
    <property type="entry name" value="Rxt2"/>
</dbReference>
<dbReference type="AlphaFoldDB" id="A0A109UX32"/>
<evidence type="ECO:0000313" key="3">
    <source>
        <dbReference type="EMBL" id="AMD18742.1"/>
    </source>
</evidence>
<name>A0A109UX32_9SACH</name>
<dbReference type="PANTHER" id="PTHR28232">
    <property type="entry name" value="TRANSCRIPTIONAL REGULATORY PROTEIN RXT2"/>
    <property type="match status" value="1"/>
</dbReference>
<dbReference type="GO" id="GO:0005829">
    <property type="term" value="C:cytosol"/>
    <property type="evidence" value="ECO:0007669"/>
    <property type="project" value="TreeGrafter"/>
</dbReference>
<dbReference type="Proteomes" id="UP000243052">
    <property type="component" value="Chromosome ii"/>
</dbReference>
<feature type="region of interest" description="Disordered" evidence="1">
    <location>
        <begin position="218"/>
        <end position="257"/>
    </location>
</feature>
<dbReference type="OrthoDB" id="2405722at2759"/>
<reference evidence="3 4" key="1">
    <citation type="submission" date="2016-01" db="EMBL/GenBank/DDBJ databases">
        <title>Genome sequence of the yeast Holleya sinecauda.</title>
        <authorList>
            <person name="Dietrich F.S."/>
        </authorList>
    </citation>
    <scope>NUCLEOTIDE SEQUENCE [LARGE SCALE GENOMIC DNA]</scope>
    <source>
        <strain evidence="3 4">ATCC 58844</strain>
    </source>
</reference>
<evidence type="ECO:0000256" key="1">
    <source>
        <dbReference type="SAM" id="MobiDB-lite"/>
    </source>
</evidence>
<feature type="compositionally biased region" description="Acidic residues" evidence="1">
    <location>
        <begin position="247"/>
        <end position="256"/>
    </location>
</feature>
<proteinExistence type="predicted"/>
<dbReference type="Pfam" id="PF08595">
    <property type="entry name" value="RXT2_N"/>
    <property type="match status" value="1"/>
</dbReference>
<dbReference type="InterPro" id="IPR013904">
    <property type="entry name" value="RXT2_N"/>
</dbReference>
<sequence length="369" mass="42137">MMGETQEAISLEEQEQVQILNFTKCVLSQRTGNFAGLNHSIDGTVFPPISGLTTNRGNKLFQNSTKISQSRMRVDAEEDKVFYSESEHRLLSRKRMKFSTSPQFIVLHEYHDDEGDADNDDYEEMDDYEDLHNLVDVRKLLSPISSLADVATHPAISRTFKSNALRELAQDIMLIIEKEQRSVVSYGRLLEVFLGDYPDALYEDKLALPEYDHRLKLPAEEEDTNAAPSNRKDRRLASKASEKEGTAEDEGEDEDPFFAIPQFKADEKLSVISLKTGENNEDIETTRQLAQIALQRNQEFIRNLQKIRNSIVKANRIRERILMWGKEYAGIPEKDVTIPSALHVVKRGLISATTNHMDEEAEDEDVEDE</sequence>
<evidence type="ECO:0000259" key="2">
    <source>
        <dbReference type="Pfam" id="PF08595"/>
    </source>
</evidence>
<dbReference type="EMBL" id="CP014242">
    <property type="protein sequence ID" value="AMD18742.1"/>
    <property type="molecule type" value="Genomic_DNA"/>
</dbReference>
<dbReference type="RefSeq" id="XP_017985738.1">
    <property type="nucleotide sequence ID" value="XM_018130166.1"/>
</dbReference>
<gene>
    <name evidence="3" type="ORF">AW171_hschr2258</name>
</gene>
<dbReference type="GO" id="GO:0033698">
    <property type="term" value="C:Rpd3L complex"/>
    <property type="evidence" value="ECO:0007669"/>
    <property type="project" value="TreeGrafter"/>
</dbReference>
<dbReference type="STRING" id="45286.A0A109UX32"/>
<protein>
    <submittedName>
        <fullName evidence="3">HBL160Cp</fullName>
    </submittedName>
</protein>
<evidence type="ECO:0000313" key="4">
    <source>
        <dbReference type="Proteomes" id="UP000243052"/>
    </source>
</evidence>
<dbReference type="PANTHER" id="PTHR28232:SF1">
    <property type="entry name" value="TRANSCRIPTIONAL REGULATORY PROTEIN RXT2"/>
    <property type="match status" value="1"/>
</dbReference>
<accession>A0A109UX32</accession>
<feature type="domain" description="Transcriptional regulatory protein RXT2 N-terminal" evidence="2">
    <location>
        <begin position="54"/>
        <end position="196"/>
    </location>
</feature>